<organism evidence="1 2">
    <name type="scientific">Ectopseudomonas mendocina S5.2</name>
    <dbReference type="NCBI Taxonomy" id="1225174"/>
    <lineage>
        <taxon>Bacteria</taxon>
        <taxon>Pseudomonadati</taxon>
        <taxon>Pseudomonadota</taxon>
        <taxon>Gammaproteobacteria</taxon>
        <taxon>Pseudomonadales</taxon>
        <taxon>Pseudomonadaceae</taxon>
        <taxon>Ectopseudomonas</taxon>
    </lineage>
</organism>
<gene>
    <name evidence="1" type="ORF">DW68_024245</name>
</gene>
<dbReference type="RefSeq" id="WP_017362374.1">
    <property type="nucleotide sequence ID" value="NZ_CP013125.1"/>
</dbReference>
<name>A0ABM5W3F7_ECTME</name>
<accession>A0ABM5W3F7</accession>
<dbReference type="Proteomes" id="UP000028530">
    <property type="component" value="Plasmid pPME5"/>
</dbReference>
<geneLocation type="plasmid" evidence="2"/>
<dbReference type="EMBL" id="CP013125">
    <property type="protein sequence ID" value="ALN21792.1"/>
    <property type="molecule type" value="Genomic_DNA"/>
</dbReference>
<evidence type="ECO:0000313" key="1">
    <source>
        <dbReference type="EMBL" id="ALN21792.1"/>
    </source>
</evidence>
<sequence>MDTSLIKTVWARITGKKAEQASFYFGDHSTAVPAGEQPDAPAEYAMTATGSAVPILDLFSERARAETLVRMATMSLLDRVGGAVKALTERYPVPVRSDDMSKAEIHRVFQVKAAQVLKQAEAAEQLSSALVKLGDIQLANAMAEWAAGMKASAAGTKRHIEDPGYLAWLNEPESHD</sequence>
<dbReference type="GeneID" id="57609004"/>
<proteinExistence type="predicted"/>
<protein>
    <submittedName>
        <fullName evidence="1">Uncharacterized protein</fullName>
    </submittedName>
</protein>
<keyword evidence="1" id="KW-0614">Plasmid</keyword>
<keyword evidence="2" id="KW-1185">Reference proteome</keyword>
<evidence type="ECO:0000313" key="2">
    <source>
        <dbReference type="Proteomes" id="UP000028530"/>
    </source>
</evidence>
<reference evidence="1 2" key="1">
    <citation type="submission" date="2015-11" db="EMBL/GenBank/DDBJ databases">
        <authorList>
            <person name="Chong T.M."/>
            <person name="Chan K.G."/>
            <person name="Dessaux Y."/>
        </authorList>
    </citation>
    <scope>NUCLEOTIDE SEQUENCE [LARGE SCALE GENOMIC DNA]</scope>
    <source>
        <strain evidence="1 2">S5.2</strain>
        <plasmid evidence="2">Plasmid</plasmid>
    </source>
</reference>